<sequence length="226" mass="24611">MRVSWSGGNVVEFSIWDILRNLLGAARWTVSLSLIAFIGGGIVGMALLVLRLAKLRGAQRAIGAYVQIFQGTPLLMQLFLAYFGIALFGIKTSPWTAAAVALTLYTSAYLTEIWRGCVEAIPKGQWEAAQSLALNFREQLRHVVLPQALRIAVPPTVGFLVQVIKGTALASVIGFVELTKAGSMISNATYKPFLVYACVALLYFALCFPVSLVAQSLERKLHGNRH</sequence>
<dbReference type="InterPro" id="IPR035906">
    <property type="entry name" value="MetI-like_sf"/>
</dbReference>
<feature type="transmembrane region" description="Helical" evidence="8">
    <location>
        <begin position="193"/>
        <end position="214"/>
    </location>
</feature>
<dbReference type="InterPro" id="IPR010065">
    <property type="entry name" value="AA_ABC_transptr_permease_3TM"/>
</dbReference>
<organism evidence="10 11">
    <name type="scientific">Acidovorax soli</name>
    <dbReference type="NCBI Taxonomy" id="592050"/>
    <lineage>
        <taxon>Bacteria</taxon>
        <taxon>Pseudomonadati</taxon>
        <taxon>Pseudomonadota</taxon>
        <taxon>Betaproteobacteria</taxon>
        <taxon>Burkholderiales</taxon>
        <taxon>Comamonadaceae</taxon>
        <taxon>Acidovorax</taxon>
    </lineage>
</organism>
<evidence type="ECO:0000313" key="11">
    <source>
        <dbReference type="Proteomes" id="UP000575083"/>
    </source>
</evidence>
<evidence type="ECO:0000256" key="8">
    <source>
        <dbReference type="RuleBase" id="RU363032"/>
    </source>
</evidence>
<dbReference type="EMBL" id="JACHLK010000001">
    <property type="protein sequence ID" value="MBB6557675.1"/>
    <property type="molecule type" value="Genomic_DNA"/>
</dbReference>
<evidence type="ECO:0000256" key="4">
    <source>
        <dbReference type="ARBA" id="ARBA00022475"/>
    </source>
</evidence>
<keyword evidence="3 8" id="KW-0813">Transport</keyword>
<reference evidence="10 11" key="1">
    <citation type="submission" date="2020-08" db="EMBL/GenBank/DDBJ databases">
        <title>Functional genomics of gut bacteria from endangered species of beetles.</title>
        <authorList>
            <person name="Carlos-Shanley C."/>
        </authorList>
    </citation>
    <scope>NUCLEOTIDE SEQUENCE [LARGE SCALE GENOMIC DNA]</scope>
    <source>
        <strain evidence="10 11">S00198</strain>
    </source>
</reference>
<dbReference type="InterPro" id="IPR000515">
    <property type="entry name" value="MetI-like"/>
</dbReference>
<protein>
    <submittedName>
        <fullName evidence="10">Polar amino acid transport system permease protein</fullName>
    </submittedName>
</protein>
<evidence type="ECO:0000259" key="9">
    <source>
        <dbReference type="PROSITE" id="PS50928"/>
    </source>
</evidence>
<feature type="transmembrane region" description="Helical" evidence="8">
    <location>
        <begin position="28"/>
        <end position="50"/>
    </location>
</feature>
<dbReference type="GO" id="GO:0022857">
    <property type="term" value="F:transmembrane transporter activity"/>
    <property type="evidence" value="ECO:0007669"/>
    <property type="project" value="InterPro"/>
</dbReference>
<comment type="subcellular location">
    <subcellularLocation>
        <location evidence="1">Cell inner membrane</location>
        <topology evidence="1">Multi-pass membrane protein</topology>
    </subcellularLocation>
    <subcellularLocation>
        <location evidence="8">Cell membrane</location>
        <topology evidence="8">Multi-pass membrane protein</topology>
    </subcellularLocation>
</comment>
<dbReference type="SUPFAM" id="SSF161098">
    <property type="entry name" value="MetI-like"/>
    <property type="match status" value="1"/>
</dbReference>
<dbReference type="PANTHER" id="PTHR30614:SF34">
    <property type="entry name" value="BLR6398 PROTEIN"/>
    <property type="match status" value="1"/>
</dbReference>
<dbReference type="GO" id="GO:0043190">
    <property type="term" value="C:ATP-binding cassette (ABC) transporter complex"/>
    <property type="evidence" value="ECO:0007669"/>
    <property type="project" value="InterPro"/>
</dbReference>
<keyword evidence="6 8" id="KW-1133">Transmembrane helix</keyword>
<dbReference type="NCBIfam" id="TIGR01726">
    <property type="entry name" value="HEQRo_perm_3TM"/>
    <property type="match status" value="1"/>
</dbReference>
<keyword evidence="5 8" id="KW-0812">Transmembrane</keyword>
<comment type="similarity">
    <text evidence="2">Belongs to the binding-protein-dependent transport system permease family. HisMQ subfamily.</text>
</comment>
<gene>
    <name evidence="10" type="ORF">HNP48_000339</name>
</gene>
<evidence type="ECO:0000256" key="2">
    <source>
        <dbReference type="ARBA" id="ARBA00010072"/>
    </source>
</evidence>
<evidence type="ECO:0000256" key="6">
    <source>
        <dbReference type="ARBA" id="ARBA00022989"/>
    </source>
</evidence>
<keyword evidence="7 8" id="KW-0472">Membrane</keyword>
<feature type="domain" description="ABC transmembrane type-1" evidence="9">
    <location>
        <begin position="26"/>
        <end position="214"/>
    </location>
</feature>
<evidence type="ECO:0000256" key="1">
    <source>
        <dbReference type="ARBA" id="ARBA00004429"/>
    </source>
</evidence>
<keyword evidence="4" id="KW-1003">Cell membrane</keyword>
<comment type="caution">
    <text evidence="10">The sequence shown here is derived from an EMBL/GenBank/DDBJ whole genome shotgun (WGS) entry which is preliminary data.</text>
</comment>
<dbReference type="PANTHER" id="PTHR30614">
    <property type="entry name" value="MEMBRANE COMPONENT OF AMINO ACID ABC TRANSPORTER"/>
    <property type="match status" value="1"/>
</dbReference>
<feature type="transmembrane region" description="Helical" evidence="8">
    <location>
        <begin position="62"/>
        <end position="85"/>
    </location>
</feature>
<evidence type="ECO:0000256" key="7">
    <source>
        <dbReference type="ARBA" id="ARBA00023136"/>
    </source>
</evidence>
<proteinExistence type="inferred from homology"/>
<evidence type="ECO:0000256" key="3">
    <source>
        <dbReference type="ARBA" id="ARBA00022448"/>
    </source>
</evidence>
<dbReference type="Pfam" id="PF00528">
    <property type="entry name" value="BPD_transp_1"/>
    <property type="match status" value="1"/>
</dbReference>
<dbReference type="InterPro" id="IPR043429">
    <property type="entry name" value="ArtM/GltK/GlnP/TcyL/YhdX-like"/>
</dbReference>
<dbReference type="CDD" id="cd06261">
    <property type="entry name" value="TM_PBP2"/>
    <property type="match status" value="1"/>
</dbReference>
<evidence type="ECO:0000256" key="5">
    <source>
        <dbReference type="ARBA" id="ARBA00022692"/>
    </source>
</evidence>
<accession>A0A7X0P994</accession>
<dbReference type="AlphaFoldDB" id="A0A7X0P994"/>
<dbReference type="Proteomes" id="UP000575083">
    <property type="component" value="Unassembled WGS sequence"/>
</dbReference>
<dbReference type="Gene3D" id="1.10.3720.10">
    <property type="entry name" value="MetI-like"/>
    <property type="match status" value="1"/>
</dbReference>
<keyword evidence="11" id="KW-1185">Reference proteome</keyword>
<dbReference type="PROSITE" id="PS50928">
    <property type="entry name" value="ABC_TM1"/>
    <property type="match status" value="1"/>
</dbReference>
<dbReference type="GO" id="GO:0006865">
    <property type="term" value="P:amino acid transport"/>
    <property type="evidence" value="ECO:0007669"/>
    <property type="project" value="TreeGrafter"/>
</dbReference>
<evidence type="ECO:0000313" key="10">
    <source>
        <dbReference type="EMBL" id="MBB6557675.1"/>
    </source>
</evidence>
<name>A0A7X0P994_9BURK</name>